<dbReference type="AlphaFoldDB" id="A0A2S2NMH6"/>
<dbReference type="InterPro" id="IPR011333">
    <property type="entry name" value="SKP1/BTB/POZ_sf"/>
</dbReference>
<dbReference type="Pfam" id="PF00651">
    <property type="entry name" value="BTB"/>
    <property type="match status" value="1"/>
</dbReference>
<dbReference type="EMBL" id="GGMR01005774">
    <property type="protein sequence ID" value="MBY18393.1"/>
    <property type="molecule type" value="Transcribed_RNA"/>
</dbReference>
<sequence>MDSALKLVLKSNKCEPEHFKNSSHKDRVFEVLQSSRNQDDNFCDIKLQTDDGTIVFGHKNILASATPYFKAMFSSFAESNKDLVNIGELDSTILQLLIDYIYTGEIMITQENVQVVLPAADLFQLDYVKQACIEFLQKHLNPSNCLEVKVFADLYRCTELLSSCEAYIKKQFLYGKLLNMMSFYLYHQKKSLS</sequence>
<reference evidence="5" key="1">
    <citation type="submission" date="2018-04" db="EMBL/GenBank/DDBJ databases">
        <title>Transcriptome of Schizaphis graminum biotype I.</title>
        <authorList>
            <person name="Scully E.D."/>
            <person name="Geib S.M."/>
            <person name="Palmer N.A."/>
            <person name="Koch K."/>
            <person name="Bradshaw J."/>
            <person name="Heng-Moss T."/>
            <person name="Sarath G."/>
        </authorList>
    </citation>
    <scope>NUCLEOTIDE SEQUENCE</scope>
</reference>
<dbReference type="SMART" id="SM00225">
    <property type="entry name" value="BTB"/>
    <property type="match status" value="1"/>
</dbReference>
<evidence type="ECO:0000256" key="2">
    <source>
        <dbReference type="ARBA" id="ARBA00022737"/>
    </source>
</evidence>
<gene>
    <name evidence="5" type="primary">kel_9</name>
    <name evidence="5" type="ORF">g.173376</name>
</gene>
<keyword evidence="1" id="KW-0880">Kelch repeat</keyword>
<dbReference type="PANTHER" id="PTHR24412:SF466">
    <property type="entry name" value="RING CANAL KELCH PROTEIN"/>
    <property type="match status" value="1"/>
</dbReference>
<dbReference type="InterPro" id="IPR000210">
    <property type="entry name" value="BTB/POZ_dom"/>
</dbReference>
<name>A0A2S2NMH6_SCHGA</name>
<protein>
    <submittedName>
        <fullName evidence="5">Ring canal kelch protein</fullName>
    </submittedName>
</protein>
<evidence type="ECO:0000256" key="3">
    <source>
        <dbReference type="ARBA" id="ARBA00023203"/>
    </source>
</evidence>
<accession>A0A2S2NMH6</accession>
<evidence type="ECO:0000259" key="4">
    <source>
        <dbReference type="PROSITE" id="PS50097"/>
    </source>
</evidence>
<proteinExistence type="predicted"/>
<keyword evidence="3" id="KW-0009">Actin-binding</keyword>
<dbReference type="Gene3D" id="3.30.710.10">
    <property type="entry name" value="Potassium Channel Kv1.1, Chain A"/>
    <property type="match status" value="1"/>
</dbReference>
<dbReference type="PANTHER" id="PTHR24412">
    <property type="entry name" value="KELCH PROTEIN"/>
    <property type="match status" value="1"/>
</dbReference>
<organism evidence="5">
    <name type="scientific">Schizaphis graminum</name>
    <name type="common">Green bug aphid</name>
    <dbReference type="NCBI Taxonomy" id="13262"/>
    <lineage>
        <taxon>Eukaryota</taxon>
        <taxon>Metazoa</taxon>
        <taxon>Ecdysozoa</taxon>
        <taxon>Arthropoda</taxon>
        <taxon>Hexapoda</taxon>
        <taxon>Insecta</taxon>
        <taxon>Pterygota</taxon>
        <taxon>Neoptera</taxon>
        <taxon>Paraneoptera</taxon>
        <taxon>Hemiptera</taxon>
        <taxon>Sternorrhyncha</taxon>
        <taxon>Aphidomorpha</taxon>
        <taxon>Aphidoidea</taxon>
        <taxon>Aphididae</taxon>
        <taxon>Aphidini</taxon>
        <taxon>Schizaphis</taxon>
    </lineage>
</organism>
<dbReference type="SUPFAM" id="SSF54695">
    <property type="entry name" value="POZ domain"/>
    <property type="match status" value="1"/>
</dbReference>
<keyword evidence="2" id="KW-0677">Repeat</keyword>
<evidence type="ECO:0000313" key="5">
    <source>
        <dbReference type="EMBL" id="MBY18393.1"/>
    </source>
</evidence>
<dbReference type="PROSITE" id="PS50097">
    <property type="entry name" value="BTB"/>
    <property type="match status" value="1"/>
</dbReference>
<evidence type="ECO:0000256" key="1">
    <source>
        <dbReference type="ARBA" id="ARBA00022441"/>
    </source>
</evidence>
<dbReference type="Gene3D" id="1.25.40.420">
    <property type="match status" value="1"/>
</dbReference>
<feature type="domain" description="BTB" evidence="4">
    <location>
        <begin position="43"/>
        <end position="110"/>
    </location>
</feature>